<reference evidence="7" key="1">
    <citation type="submission" date="2021-01" db="EMBL/GenBank/DDBJ databases">
        <authorList>
            <person name="Corre E."/>
            <person name="Pelletier E."/>
            <person name="Niang G."/>
            <person name="Scheremetjew M."/>
            <person name="Finn R."/>
            <person name="Kale V."/>
            <person name="Holt S."/>
            <person name="Cochrane G."/>
            <person name="Meng A."/>
            <person name="Brown T."/>
            <person name="Cohen L."/>
        </authorList>
    </citation>
    <scope>NUCLEOTIDE SEQUENCE</scope>
    <source>
        <strain evidence="7">CCMP3105</strain>
    </source>
</reference>
<feature type="region of interest" description="Disordered" evidence="4">
    <location>
        <begin position="619"/>
        <end position="642"/>
    </location>
</feature>
<feature type="binding site" evidence="3">
    <location>
        <position position="319"/>
    </location>
    <ligand>
        <name>ATP</name>
        <dbReference type="ChEBI" id="CHEBI:30616"/>
    </ligand>
</feature>
<dbReference type="InterPro" id="IPR008271">
    <property type="entry name" value="Ser/Thr_kinase_AS"/>
</dbReference>
<gene>
    <name evidence="7" type="ORF">AMON00008_LOCUS62517</name>
</gene>
<evidence type="ECO:0000256" key="5">
    <source>
        <dbReference type="SAM" id="Phobius"/>
    </source>
</evidence>
<feature type="transmembrane region" description="Helical" evidence="5">
    <location>
        <begin position="12"/>
        <end position="38"/>
    </location>
</feature>
<evidence type="ECO:0000256" key="2">
    <source>
        <dbReference type="ARBA" id="ARBA00022840"/>
    </source>
</evidence>
<feature type="region of interest" description="Disordered" evidence="4">
    <location>
        <begin position="791"/>
        <end position="813"/>
    </location>
</feature>
<dbReference type="SUPFAM" id="SSF56112">
    <property type="entry name" value="Protein kinase-like (PK-like)"/>
    <property type="match status" value="1"/>
</dbReference>
<keyword evidence="5" id="KW-0472">Membrane</keyword>
<evidence type="ECO:0000256" key="1">
    <source>
        <dbReference type="ARBA" id="ARBA00022741"/>
    </source>
</evidence>
<keyword evidence="1 3" id="KW-0547">Nucleotide-binding</keyword>
<dbReference type="InterPro" id="IPR017441">
    <property type="entry name" value="Protein_kinase_ATP_BS"/>
</dbReference>
<keyword evidence="5" id="KW-0812">Transmembrane</keyword>
<dbReference type="PANTHER" id="PTHR44329:SF214">
    <property type="entry name" value="PROTEIN KINASE DOMAIN-CONTAINING PROTEIN"/>
    <property type="match status" value="1"/>
</dbReference>
<organism evidence="7">
    <name type="scientific">Alexandrium monilatum</name>
    <dbReference type="NCBI Taxonomy" id="311494"/>
    <lineage>
        <taxon>Eukaryota</taxon>
        <taxon>Sar</taxon>
        <taxon>Alveolata</taxon>
        <taxon>Dinophyceae</taxon>
        <taxon>Gonyaulacales</taxon>
        <taxon>Pyrocystaceae</taxon>
        <taxon>Alexandrium</taxon>
    </lineage>
</organism>
<dbReference type="GO" id="GO:0004674">
    <property type="term" value="F:protein serine/threonine kinase activity"/>
    <property type="evidence" value="ECO:0007669"/>
    <property type="project" value="TreeGrafter"/>
</dbReference>
<dbReference type="PROSITE" id="PS00108">
    <property type="entry name" value="PROTEIN_KINASE_ST"/>
    <property type="match status" value="1"/>
</dbReference>
<name>A0A7S4WAD9_9DINO</name>
<protein>
    <recommendedName>
        <fullName evidence="6">Protein kinase domain-containing protein</fullName>
    </recommendedName>
</protein>
<dbReference type="InterPro" id="IPR011009">
    <property type="entry name" value="Kinase-like_dom_sf"/>
</dbReference>
<keyword evidence="5" id="KW-1133">Transmembrane helix</keyword>
<dbReference type="PANTHER" id="PTHR44329">
    <property type="entry name" value="SERINE/THREONINE-PROTEIN KINASE TNNI3K-RELATED"/>
    <property type="match status" value="1"/>
</dbReference>
<dbReference type="PROSITE" id="PS50011">
    <property type="entry name" value="PROTEIN_KINASE_DOM"/>
    <property type="match status" value="1"/>
</dbReference>
<keyword evidence="2 3" id="KW-0067">ATP-binding</keyword>
<dbReference type="InterPro" id="IPR051681">
    <property type="entry name" value="Ser/Thr_Kinases-Pseudokinases"/>
</dbReference>
<dbReference type="Pfam" id="PF00069">
    <property type="entry name" value="Pkinase"/>
    <property type="match status" value="1"/>
</dbReference>
<evidence type="ECO:0000256" key="4">
    <source>
        <dbReference type="SAM" id="MobiDB-lite"/>
    </source>
</evidence>
<evidence type="ECO:0000313" key="7">
    <source>
        <dbReference type="EMBL" id="CAE4665328.1"/>
    </source>
</evidence>
<feature type="domain" description="Protein kinase" evidence="6">
    <location>
        <begin position="292"/>
        <end position="550"/>
    </location>
</feature>
<feature type="region of interest" description="Disordered" evidence="4">
    <location>
        <begin position="557"/>
        <end position="582"/>
    </location>
</feature>
<dbReference type="EMBL" id="HBNR01087207">
    <property type="protein sequence ID" value="CAE4665328.1"/>
    <property type="molecule type" value="Transcribed_RNA"/>
</dbReference>
<dbReference type="InterPro" id="IPR000719">
    <property type="entry name" value="Prot_kinase_dom"/>
</dbReference>
<feature type="compositionally biased region" description="Basic and acidic residues" evidence="4">
    <location>
        <begin position="627"/>
        <end position="640"/>
    </location>
</feature>
<dbReference type="GO" id="GO:0005524">
    <property type="term" value="F:ATP binding"/>
    <property type="evidence" value="ECO:0007669"/>
    <property type="project" value="UniProtKB-UniRule"/>
</dbReference>
<dbReference type="AlphaFoldDB" id="A0A7S4WAD9"/>
<accession>A0A7S4WAD9</accession>
<evidence type="ECO:0000256" key="3">
    <source>
        <dbReference type="PROSITE-ProRule" id="PRU10141"/>
    </source>
</evidence>
<dbReference type="Gene3D" id="1.10.510.10">
    <property type="entry name" value="Transferase(Phosphotransferase) domain 1"/>
    <property type="match status" value="1"/>
</dbReference>
<evidence type="ECO:0000259" key="6">
    <source>
        <dbReference type="PROSITE" id="PS50011"/>
    </source>
</evidence>
<proteinExistence type="predicted"/>
<dbReference type="SMART" id="SM00220">
    <property type="entry name" value="S_TKc"/>
    <property type="match status" value="1"/>
</dbReference>
<dbReference type="PROSITE" id="PS00107">
    <property type="entry name" value="PROTEIN_KINASE_ATP"/>
    <property type="match status" value="1"/>
</dbReference>
<sequence>MAAQTWKTTPAVFGFSGTAAASLISWSLCLDIVIWEVVIRYWGLPSEVRVHFTSLLYSIGWFGVAWMNAGRLCSIFDAQVALAAEKALMESIISMLCDATVWLSDDGNTIVRADQRLNLILGRNVEGQRVDSILPPCEQERLQGGVSQARAAPVLLPSTLRSSTGRIISVDMFIVNRDINAKGEKDQTPAFLIGLKISREPGGEELPSSVLGKACESRLAEARLAVEPQPEDGASSHPETTVTGHLFESLNVARWLRGLSEERATELREGLEKLAMLGQQERWLVAFPEIDFSASKVLGAGSFGAVASASLHGTPIAVKTTKHGEHNGKVEHLLAVANEIRILRHVRHPCVVLFHGACVEPERGEVMLILERVHGEELSRYVMKHSTAPEVPDRYRLLLDIASALRYLHAQSPRVVHGDLKGPNILVETAVPRAKLVDFGLSRLLTSHAKPLGGTLTWVAPEIITSSGRPQASADVFSFGRVTYMIVTCQKPLQGVEGRVIARMAHRGVPHELQWHEDRPLHRECRELCRDVLSLVPAQRPSMAQVHIEISSWTVPGVSEPIPTQATQAGPPGRADDGNQRMPSFRNLLDTALVQQHAAGAPPVPEAHGAANQAGGAALDLNLQQRPEPRTRPRGSRDRAPSIQVVSGQNCVAMIDVKDGRFVSVTEECRRLRDVSLEVGASVREFLAKPDEFEQWLKRCVDAIRGGDLALGAPLGVQIVVKKRPDQRPVWMSCTGVFLAEDGDPASSLRLQLTILMCISYMERETLGMQARAEEDTSSLYVLSEEDYAPTTSGVSEEGHAGHLGAGSHIESL</sequence>